<dbReference type="GeneID" id="19951372"/>
<reference evidence="2 3" key="1">
    <citation type="submission" date="2012-04" db="EMBL/GenBank/DDBJ databases">
        <title>The Genome Sequence of Saprolegnia declina VS20.</title>
        <authorList>
            <consortium name="The Broad Institute Genome Sequencing Platform"/>
            <person name="Russ C."/>
            <person name="Nusbaum C."/>
            <person name="Tyler B."/>
            <person name="van West P."/>
            <person name="Dieguez-Uribeondo J."/>
            <person name="de Bruijn I."/>
            <person name="Tripathy S."/>
            <person name="Jiang R."/>
            <person name="Young S.K."/>
            <person name="Zeng Q."/>
            <person name="Gargeya S."/>
            <person name="Fitzgerald M."/>
            <person name="Haas B."/>
            <person name="Abouelleil A."/>
            <person name="Alvarado L."/>
            <person name="Arachchi H.M."/>
            <person name="Berlin A."/>
            <person name="Chapman S.B."/>
            <person name="Goldberg J."/>
            <person name="Griggs A."/>
            <person name="Gujja S."/>
            <person name="Hansen M."/>
            <person name="Howarth C."/>
            <person name="Imamovic A."/>
            <person name="Larimer J."/>
            <person name="McCowen C."/>
            <person name="Montmayeur A."/>
            <person name="Murphy C."/>
            <person name="Neiman D."/>
            <person name="Pearson M."/>
            <person name="Priest M."/>
            <person name="Roberts A."/>
            <person name="Saif S."/>
            <person name="Shea T."/>
            <person name="Sisk P."/>
            <person name="Sykes S."/>
            <person name="Wortman J."/>
            <person name="Nusbaum C."/>
            <person name="Birren B."/>
        </authorList>
    </citation>
    <scope>NUCLEOTIDE SEQUENCE [LARGE SCALE GENOMIC DNA]</scope>
    <source>
        <strain evidence="2 3">VS20</strain>
    </source>
</reference>
<accession>T0QB22</accession>
<feature type="region of interest" description="Disordered" evidence="1">
    <location>
        <begin position="366"/>
        <end position="439"/>
    </location>
</feature>
<feature type="compositionally biased region" description="Basic and acidic residues" evidence="1">
    <location>
        <begin position="102"/>
        <end position="114"/>
    </location>
</feature>
<dbReference type="Proteomes" id="UP000030762">
    <property type="component" value="Unassembled WGS sequence"/>
</dbReference>
<feature type="compositionally biased region" description="Acidic residues" evidence="1">
    <location>
        <begin position="115"/>
        <end position="124"/>
    </location>
</feature>
<sequence length="439" mass="47356">MDEYEDDADFEASATSPQPDEESYNADEWEEPSPEKPSTPLPTTTCEEESTASHVIAENAVQNIPEPVLQLPEPRLLPGGDAVQIAEKLDTRPSTSTAAADDNDRSEADAVARQEDEEEEDPEYPPEMIQRFCQHPSLAVKRSTESSADAAIQLASARVKAYQQLQARQAAEAKAASEARKQAKHAWRQTYETPRSRQEYLVESTRRRKEREARAATPTPRWYARKTMPRVSTDASTEKHALAQRAQAASRRKAAAHRQYVAATLAKVAATAESARHKSCGYACEPGSYLLLQATPPCRASTSSEPVQDSTMGKCNAVAVMASAESAFACVDASVEAAAVMTRLLDAVAVVPTHPVPSTVQVQLAPTSDTECEPPSIEKVPVDETTASEPPASTPMTTEWTAESEPEPDPAMVKDACDAPVAGTKTDDARAPDPVATNV</sequence>
<name>T0QB22_SAPDV</name>
<dbReference type="VEuPathDB" id="FungiDB:SDRG_10645"/>
<dbReference type="OrthoDB" id="10564248at2759"/>
<proteinExistence type="predicted"/>
<dbReference type="InParanoid" id="T0QB22"/>
<protein>
    <submittedName>
        <fullName evidence="2">Uncharacterized protein</fullName>
    </submittedName>
</protein>
<dbReference type="EMBL" id="JH767167">
    <property type="protein sequence ID" value="EQC31861.1"/>
    <property type="molecule type" value="Genomic_DNA"/>
</dbReference>
<evidence type="ECO:0000313" key="3">
    <source>
        <dbReference type="Proteomes" id="UP000030762"/>
    </source>
</evidence>
<organism evidence="2 3">
    <name type="scientific">Saprolegnia diclina (strain VS20)</name>
    <dbReference type="NCBI Taxonomy" id="1156394"/>
    <lineage>
        <taxon>Eukaryota</taxon>
        <taxon>Sar</taxon>
        <taxon>Stramenopiles</taxon>
        <taxon>Oomycota</taxon>
        <taxon>Saprolegniomycetes</taxon>
        <taxon>Saprolegniales</taxon>
        <taxon>Saprolegniaceae</taxon>
        <taxon>Saprolegnia</taxon>
    </lineage>
</organism>
<gene>
    <name evidence="2" type="ORF">SDRG_10645</name>
</gene>
<evidence type="ECO:0000256" key="1">
    <source>
        <dbReference type="SAM" id="MobiDB-lite"/>
    </source>
</evidence>
<evidence type="ECO:0000313" key="2">
    <source>
        <dbReference type="EMBL" id="EQC31861.1"/>
    </source>
</evidence>
<feature type="compositionally biased region" description="Acidic residues" evidence="1">
    <location>
        <begin position="1"/>
        <end position="10"/>
    </location>
</feature>
<feature type="region of interest" description="Disordered" evidence="1">
    <location>
        <begin position="1"/>
        <end position="141"/>
    </location>
</feature>
<feature type="region of interest" description="Disordered" evidence="1">
    <location>
        <begin position="184"/>
        <end position="248"/>
    </location>
</feature>
<keyword evidence="3" id="KW-1185">Reference proteome</keyword>
<dbReference type="OMA" id="SARHKSC"/>
<dbReference type="AlphaFoldDB" id="T0QB22"/>
<dbReference type="RefSeq" id="XP_008614868.1">
    <property type="nucleotide sequence ID" value="XM_008616646.1"/>
</dbReference>
<feature type="compositionally biased region" description="Acidic residues" evidence="1">
    <location>
        <begin position="19"/>
        <end position="32"/>
    </location>
</feature>